<protein>
    <submittedName>
        <fullName evidence="2">Transmembrane protein, putative</fullName>
    </submittedName>
</protein>
<sequence length="184" mass="22008">MTHHYHYYHRLTILWNTVVGLLIILHFLICLNTMPQKFVYEKPKLWSNSSEYIHQIYFVDLQDPSPFKLLDNYVAFLDRLEGDGMNFNPSSDASFNDICWYLCWVKCDHMMVYRHLPKGLMMQYGQVQTILLHIVLDPEGVYCWRHPIIATLESGVSLIEEKMIETQLRWFGHVERRYVDFVVM</sequence>
<evidence type="ECO:0000313" key="4">
    <source>
        <dbReference type="Proteomes" id="UP000002051"/>
    </source>
</evidence>
<proteinExistence type="predicted"/>
<dbReference type="Proteomes" id="UP000002051">
    <property type="component" value="Chromosome 3"/>
</dbReference>
<feature type="transmembrane region" description="Helical" evidence="1">
    <location>
        <begin position="12"/>
        <end position="34"/>
    </location>
</feature>
<reference evidence="3" key="3">
    <citation type="submission" date="2015-04" db="UniProtKB">
        <authorList>
            <consortium name="EnsemblPlants"/>
        </authorList>
    </citation>
    <scope>IDENTIFICATION</scope>
    <source>
        <strain evidence="3">cv. Jemalong A17</strain>
    </source>
</reference>
<keyword evidence="1" id="KW-0472">Membrane</keyword>
<evidence type="ECO:0000313" key="2">
    <source>
        <dbReference type="EMBL" id="AES71074.1"/>
    </source>
</evidence>
<keyword evidence="4" id="KW-1185">Reference proteome</keyword>
<dbReference type="EnsemblPlants" id="AES71074">
    <property type="protein sequence ID" value="AES71074"/>
    <property type="gene ID" value="MTR_3g069800"/>
</dbReference>
<keyword evidence="1 2" id="KW-0812">Transmembrane</keyword>
<accession>G7JAL0</accession>
<gene>
    <name evidence="2" type="ordered locus">MTR_3g069800</name>
</gene>
<organism evidence="2 4">
    <name type="scientific">Medicago truncatula</name>
    <name type="common">Barrel medic</name>
    <name type="synonym">Medicago tribuloides</name>
    <dbReference type="NCBI Taxonomy" id="3880"/>
    <lineage>
        <taxon>Eukaryota</taxon>
        <taxon>Viridiplantae</taxon>
        <taxon>Streptophyta</taxon>
        <taxon>Embryophyta</taxon>
        <taxon>Tracheophyta</taxon>
        <taxon>Spermatophyta</taxon>
        <taxon>Magnoliopsida</taxon>
        <taxon>eudicotyledons</taxon>
        <taxon>Gunneridae</taxon>
        <taxon>Pentapetalae</taxon>
        <taxon>rosids</taxon>
        <taxon>fabids</taxon>
        <taxon>Fabales</taxon>
        <taxon>Fabaceae</taxon>
        <taxon>Papilionoideae</taxon>
        <taxon>50 kb inversion clade</taxon>
        <taxon>NPAAA clade</taxon>
        <taxon>Hologalegina</taxon>
        <taxon>IRL clade</taxon>
        <taxon>Trifolieae</taxon>
        <taxon>Medicago</taxon>
    </lineage>
</organism>
<dbReference type="HOGENOM" id="CLU_1470285_0_0_1"/>
<name>G7JAL0_MEDTR</name>
<evidence type="ECO:0000256" key="1">
    <source>
        <dbReference type="SAM" id="Phobius"/>
    </source>
</evidence>
<reference evidence="2 4" key="1">
    <citation type="journal article" date="2011" name="Nature">
        <title>The Medicago genome provides insight into the evolution of rhizobial symbioses.</title>
        <authorList>
            <person name="Young N.D."/>
            <person name="Debelle F."/>
            <person name="Oldroyd G.E."/>
            <person name="Geurts R."/>
            <person name="Cannon S.B."/>
            <person name="Udvardi M.K."/>
            <person name="Benedito V.A."/>
            <person name="Mayer K.F."/>
            <person name="Gouzy J."/>
            <person name="Schoof H."/>
            <person name="Van de Peer Y."/>
            <person name="Proost S."/>
            <person name="Cook D.R."/>
            <person name="Meyers B.C."/>
            <person name="Spannagl M."/>
            <person name="Cheung F."/>
            <person name="De Mita S."/>
            <person name="Krishnakumar V."/>
            <person name="Gundlach H."/>
            <person name="Zhou S."/>
            <person name="Mudge J."/>
            <person name="Bharti A.K."/>
            <person name="Murray J.D."/>
            <person name="Naoumkina M.A."/>
            <person name="Rosen B."/>
            <person name="Silverstein K.A."/>
            <person name="Tang H."/>
            <person name="Rombauts S."/>
            <person name="Zhao P.X."/>
            <person name="Zhou P."/>
            <person name="Barbe V."/>
            <person name="Bardou P."/>
            <person name="Bechner M."/>
            <person name="Bellec A."/>
            <person name="Berger A."/>
            <person name="Berges H."/>
            <person name="Bidwell S."/>
            <person name="Bisseling T."/>
            <person name="Choisne N."/>
            <person name="Couloux A."/>
            <person name="Denny R."/>
            <person name="Deshpande S."/>
            <person name="Dai X."/>
            <person name="Doyle J.J."/>
            <person name="Dudez A.M."/>
            <person name="Farmer A.D."/>
            <person name="Fouteau S."/>
            <person name="Franken C."/>
            <person name="Gibelin C."/>
            <person name="Gish J."/>
            <person name="Goldstein S."/>
            <person name="Gonzalez A.J."/>
            <person name="Green P.J."/>
            <person name="Hallab A."/>
            <person name="Hartog M."/>
            <person name="Hua A."/>
            <person name="Humphray S.J."/>
            <person name="Jeong D.H."/>
            <person name="Jing Y."/>
            <person name="Jocker A."/>
            <person name="Kenton S.M."/>
            <person name="Kim D.J."/>
            <person name="Klee K."/>
            <person name="Lai H."/>
            <person name="Lang C."/>
            <person name="Lin S."/>
            <person name="Macmil S.L."/>
            <person name="Magdelenat G."/>
            <person name="Matthews L."/>
            <person name="McCorrison J."/>
            <person name="Monaghan E.L."/>
            <person name="Mun J.H."/>
            <person name="Najar F.Z."/>
            <person name="Nicholson C."/>
            <person name="Noirot C."/>
            <person name="O'Bleness M."/>
            <person name="Paule C.R."/>
            <person name="Poulain J."/>
            <person name="Prion F."/>
            <person name="Qin B."/>
            <person name="Qu C."/>
            <person name="Retzel E.F."/>
            <person name="Riddle C."/>
            <person name="Sallet E."/>
            <person name="Samain S."/>
            <person name="Samson N."/>
            <person name="Sanders I."/>
            <person name="Saurat O."/>
            <person name="Scarpelli C."/>
            <person name="Schiex T."/>
            <person name="Segurens B."/>
            <person name="Severin A.J."/>
            <person name="Sherrier D.J."/>
            <person name="Shi R."/>
            <person name="Sims S."/>
            <person name="Singer S.R."/>
            <person name="Sinharoy S."/>
            <person name="Sterck L."/>
            <person name="Viollet A."/>
            <person name="Wang B.B."/>
            <person name="Wang K."/>
            <person name="Wang M."/>
            <person name="Wang X."/>
            <person name="Warfsmann J."/>
            <person name="Weissenbach J."/>
            <person name="White D.D."/>
            <person name="White J.D."/>
            <person name="Wiley G.B."/>
            <person name="Wincker P."/>
            <person name="Xing Y."/>
            <person name="Yang L."/>
            <person name="Yao Z."/>
            <person name="Ying F."/>
            <person name="Zhai J."/>
            <person name="Zhou L."/>
            <person name="Zuber A."/>
            <person name="Denarie J."/>
            <person name="Dixon R.A."/>
            <person name="May G.D."/>
            <person name="Schwartz D.C."/>
            <person name="Rogers J."/>
            <person name="Quetier F."/>
            <person name="Town C.D."/>
            <person name="Roe B.A."/>
        </authorList>
    </citation>
    <scope>NUCLEOTIDE SEQUENCE [LARGE SCALE GENOMIC DNA]</scope>
    <source>
        <strain evidence="2">A17</strain>
        <strain evidence="3 4">cv. Jemalong A17</strain>
    </source>
</reference>
<evidence type="ECO:0000313" key="3">
    <source>
        <dbReference type="EnsemblPlants" id="AES71074"/>
    </source>
</evidence>
<keyword evidence="1" id="KW-1133">Transmembrane helix</keyword>
<reference evidence="2 4" key="2">
    <citation type="journal article" date="2014" name="BMC Genomics">
        <title>An improved genome release (version Mt4.0) for the model legume Medicago truncatula.</title>
        <authorList>
            <person name="Tang H."/>
            <person name="Krishnakumar V."/>
            <person name="Bidwell S."/>
            <person name="Rosen B."/>
            <person name="Chan A."/>
            <person name="Zhou S."/>
            <person name="Gentzbittel L."/>
            <person name="Childs K.L."/>
            <person name="Yandell M."/>
            <person name="Gundlach H."/>
            <person name="Mayer K.F."/>
            <person name="Schwartz D.C."/>
            <person name="Town C.D."/>
        </authorList>
    </citation>
    <scope>GENOME REANNOTATION</scope>
    <source>
        <strain evidence="3 4">cv. Jemalong A17</strain>
    </source>
</reference>
<dbReference type="EMBL" id="CM001219">
    <property type="protein sequence ID" value="AES71074.1"/>
    <property type="molecule type" value="Genomic_DNA"/>
</dbReference>
<dbReference type="AlphaFoldDB" id="G7JAL0"/>
<dbReference type="PaxDb" id="3880-AES71074"/>